<name>A0ABN7SCQ5_OIKDI</name>
<dbReference type="CDD" id="cd00051">
    <property type="entry name" value="EFh"/>
    <property type="match status" value="1"/>
</dbReference>
<protein>
    <submittedName>
        <fullName evidence="2">Oidioi.mRNA.OKI2018_I69.XSR.g14829.t1.cds</fullName>
    </submittedName>
</protein>
<dbReference type="InterPro" id="IPR050230">
    <property type="entry name" value="CALM/Myosin/TropC-like"/>
</dbReference>
<dbReference type="PANTHER" id="PTHR23048:SF45">
    <property type="entry name" value="CALMODULIN LIKE 4"/>
    <property type="match status" value="1"/>
</dbReference>
<evidence type="ECO:0000313" key="3">
    <source>
        <dbReference type="Proteomes" id="UP001158576"/>
    </source>
</evidence>
<gene>
    <name evidence="2" type="ORF">OKIOD_LOCUS6387</name>
</gene>
<dbReference type="SUPFAM" id="SSF47473">
    <property type="entry name" value="EF-hand"/>
    <property type="match status" value="1"/>
</dbReference>
<accession>A0ABN7SCQ5</accession>
<feature type="domain" description="EF-hand" evidence="1">
    <location>
        <begin position="45"/>
        <end position="80"/>
    </location>
</feature>
<dbReference type="InterPro" id="IPR002048">
    <property type="entry name" value="EF_hand_dom"/>
</dbReference>
<dbReference type="EMBL" id="OU015569">
    <property type="protein sequence ID" value="CAG5096886.1"/>
    <property type="molecule type" value="Genomic_DNA"/>
</dbReference>
<dbReference type="PROSITE" id="PS50222">
    <property type="entry name" value="EF_HAND_2"/>
    <property type="match status" value="1"/>
</dbReference>
<dbReference type="Gene3D" id="1.10.238.10">
    <property type="entry name" value="EF-hand"/>
    <property type="match status" value="1"/>
</dbReference>
<evidence type="ECO:0000313" key="2">
    <source>
        <dbReference type="EMBL" id="CAG5096886.1"/>
    </source>
</evidence>
<dbReference type="Pfam" id="PF13499">
    <property type="entry name" value="EF-hand_7"/>
    <property type="match status" value="1"/>
</dbReference>
<organism evidence="2 3">
    <name type="scientific">Oikopleura dioica</name>
    <name type="common">Tunicate</name>
    <dbReference type="NCBI Taxonomy" id="34765"/>
    <lineage>
        <taxon>Eukaryota</taxon>
        <taxon>Metazoa</taxon>
        <taxon>Chordata</taxon>
        <taxon>Tunicata</taxon>
        <taxon>Appendicularia</taxon>
        <taxon>Copelata</taxon>
        <taxon>Oikopleuridae</taxon>
        <taxon>Oikopleura</taxon>
    </lineage>
</organism>
<proteinExistence type="predicted"/>
<dbReference type="InterPro" id="IPR011992">
    <property type="entry name" value="EF-hand-dom_pair"/>
</dbReference>
<keyword evidence="3" id="KW-1185">Reference proteome</keyword>
<dbReference type="Proteomes" id="UP001158576">
    <property type="component" value="Chromosome XSR"/>
</dbReference>
<sequence>MRSLGTYPTKKEIESHFKTYDKKHGDDVEFSTFLNIMHQQLSQENAAKEILAAFKQSDWEKKGFVTVQEVRQILTRTGEKLTSRECDLLLRSANVQSNGYIKYDEFVSFITSPLPDY</sequence>
<dbReference type="PANTHER" id="PTHR23048">
    <property type="entry name" value="MYOSIN LIGHT CHAIN 1, 3"/>
    <property type="match status" value="1"/>
</dbReference>
<reference evidence="2 3" key="1">
    <citation type="submission" date="2021-04" db="EMBL/GenBank/DDBJ databases">
        <authorList>
            <person name="Bliznina A."/>
        </authorList>
    </citation>
    <scope>NUCLEOTIDE SEQUENCE [LARGE SCALE GENOMIC DNA]</scope>
</reference>
<evidence type="ECO:0000259" key="1">
    <source>
        <dbReference type="PROSITE" id="PS50222"/>
    </source>
</evidence>